<organism evidence="2 3">
    <name type="scientific">Bacillus daqingensis</name>
    <dbReference type="NCBI Taxonomy" id="872396"/>
    <lineage>
        <taxon>Bacteria</taxon>
        <taxon>Bacillati</taxon>
        <taxon>Bacillota</taxon>
        <taxon>Bacilli</taxon>
        <taxon>Bacillales</taxon>
        <taxon>Bacillaceae</taxon>
        <taxon>Bacillus</taxon>
    </lineage>
</organism>
<evidence type="ECO:0000313" key="3">
    <source>
        <dbReference type="Proteomes" id="UP001595896"/>
    </source>
</evidence>
<keyword evidence="1" id="KW-0812">Transmembrane</keyword>
<dbReference type="Pfam" id="PF09527">
    <property type="entry name" value="ATPase_gene1"/>
    <property type="match status" value="1"/>
</dbReference>
<feature type="transmembrane region" description="Helical" evidence="1">
    <location>
        <begin position="12"/>
        <end position="36"/>
    </location>
</feature>
<dbReference type="RefSeq" id="WP_377909148.1">
    <property type="nucleotide sequence ID" value="NZ_JBHSGK010000005.1"/>
</dbReference>
<gene>
    <name evidence="2" type="ORF">ACFO4L_07920</name>
</gene>
<dbReference type="InterPro" id="IPR032820">
    <property type="entry name" value="ATPase_put"/>
</dbReference>
<name>A0ABV9NT09_9BACI</name>
<keyword evidence="3" id="KW-1185">Reference proteome</keyword>
<accession>A0ABV9NT09</accession>
<keyword evidence="1" id="KW-0472">Membrane</keyword>
<proteinExistence type="predicted"/>
<dbReference type="EMBL" id="JBHSGK010000005">
    <property type="protein sequence ID" value="MFC4736512.1"/>
    <property type="molecule type" value="Genomic_DNA"/>
</dbReference>
<evidence type="ECO:0000313" key="2">
    <source>
        <dbReference type="EMBL" id="MFC4736512.1"/>
    </source>
</evidence>
<evidence type="ECO:0000256" key="1">
    <source>
        <dbReference type="SAM" id="Phobius"/>
    </source>
</evidence>
<reference evidence="3" key="1">
    <citation type="journal article" date="2019" name="Int. J. Syst. Evol. Microbiol.">
        <title>The Global Catalogue of Microorganisms (GCM) 10K type strain sequencing project: providing services to taxonomists for standard genome sequencing and annotation.</title>
        <authorList>
            <consortium name="The Broad Institute Genomics Platform"/>
            <consortium name="The Broad Institute Genome Sequencing Center for Infectious Disease"/>
            <person name="Wu L."/>
            <person name="Ma J."/>
        </authorList>
    </citation>
    <scope>NUCLEOTIDE SEQUENCE [LARGE SCALE GENOMIC DNA]</scope>
    <source>
        <strain evidence="3">JCM 12165</strain>
    </source>
</reference>
<dbReference type="Proteomes" id="UP001595896">
    <property type="component" value="Unassembled WGS sequence"/>
</dbReference>
<sequence>MPNEPKRSPYRSVLKAFALMSTISSYIIGAVLVGVFGGRWLDQWLGTGSVFLITLLLAGLITAMYGIYTTVMRFTEDNDDNDV</sequence>
<protein>
    <submittedName>
        <fullName evidence="2">AtpZ/AtpI family protein</fullName>
    </submittedName>
</protein>
<keyword evidence="1" id="KW-1133">Transmembrane helix</keyword>
<comment type="caution">
    <text evidence="2">The sequence shown here is derived from an EMBL/GenBank/DDBJ whole genome shotgun (WGS) entry which is preliminary data.</text>
</comment>
<feature type="transmembrane region" description="Helical" evidence="1">
    <location>
        <begin position="48"/>
        <end position="68"/>
    </location>
</feature>